<keyword evidence="2" id="KW-1185">Reference proteome</keyword>
<evidence type="ECO:0000313" key="2">
    <source>
        <dbReference type="Proteomes" id="UP001234178"/>
    </source>
</evidence>
<proteinExistence type="predicted"/>
<evidence type="ECO:0000313" key="1">
    <source>
        <dbReference type="EMBL" id="KAK4022201.1"/>
    </source>
</evidence>
<organism evidence="1 2">
    <name type="scientific">Daphnia magna</name>
    <dbReference type="NCBI Taxonomy" id="35525"/>
    <lineage>
        <taxon>Eukaryota</taxon>
        <taxon>Metazoa</taxon>
        <taxon>Ecdysozoa</taxon>
        <taxon>Arthropoda</taxon>
        <taxon>Crustacea</taxon>
        <taxon>Branchiopoda</taxon>
        <taxon>Diplostraca</taxon>
        <taxon>Cladocera</taxon>
        <taxon>Anomopoda</taxon>
        <taxon>Daphniidae</taxon>
        <taxon>Daphnia</taxon>
    </lineage>
</organism>
<accession>A0ABR0AAP3</accession>
<protein>
    <submittedName>
        <fullName evidence="1">Uncharacterized protein</fullName>
    </submittedName>
</protein>
<reference evidence="1 2" key="1">
    <citation type="journal article" date="2023" name="Nucleic Acids Res.">
        <title>The hologenome of Daphnia magna reveals possible DNA methylation and microbiome-mediated evolution of the host genome.</title>
        <authorList>
            <person name="Chaturvedi A."/>
            <person name="Li X."/>
            <person name="Dhandapani V."/>
            <person name="Marshall H."/>
            <person name="Kissane S."/>
            <person name="Cuenca-Cambronero M."/>
            <person name="Asole G."/>
            <person name="Calvet F."/>
            <person name="Ruiz-Romero M."/>
            <person name="Marangio P."/>
            <person name="Guigo R."/>
            <person name="Rago D."/>
            <person name="Mirbahai L."/>
            <person name="Eastwood N."/>
            <person name="Colbourne J.K."/>
            <person name="Zhou J."/>
            <person name="Mallon E."/>
            <person name="Orsini L."/>
        </authorList>
    </citation>
    <scope>NUCLEOTIDE SEQUENCE [LARGE SCALE GENOMIC DNA]</scope>
    <source>
        <strain evidence="1">LRV0_1</strain>
    </source>
</reference>
<dbReference type="Proteomes" id="UP001234178">
    <property type="component" value="Unassembled WGS sequence"/>
</dbReference>
<dbReference type="EMBL" id="JAOYFB010000037">
    <property type="protein sequence ID" value="KAK4022201.1"/>
    <property type="molecule type" value="Genomic_DNA"/>
</dbReference>
<sequence>MKMGRGQWAQPVVSSRGFTVPISVTVGRARRIHNSVDLAVLSARVPTGQVLRRLSVRSHIYLSKDNAKV</sequence>
<name>A0ABR0AAP3_9CRUS</name>
<comment type="caution">
    <text evidence="1">The sequence shown here is derived from an EMBL/GenBank/DDBJ whole genome shotgun (WGS) entry which is preliminary data.</text>
</comment>
<gene>
    <name evidence="1" type="ORF">OUZ56_007680</name>
</gene>